<dbReference type="InterPro" id="IPR010679">
    <property type="entry name" value="DUF1254"/>
</dbReference>
<gene>
    <name evidence="2" type="ORF">DS909_18990</name>
</gene>
<dbReference type="RefSeq" id="WP_113825021.1">
    <property type="nucleotide sequence ID" value="NZ_QOCE01000045.1"/>
</dbReference>
<organism evidence="2 3">
    <name type="scientific">Phaeobacter gallaeciensis</name>
    <dbReference type="NCBI Taxonomy" id="60890"/>
    <lineage>
        <taxon>Bacteria</taxon>
        <taxon>Pseudomonadati</taxon>
        <taxon>Pseudomonadota</taxon>
        <taxon>Alphaproteobacteria</taxon>
        <taxon>Rhodobacterales</taxon>
        <taxon>Roseobacteraceae</taxon>
        <taxon>Phaeobacter</taxon>
    </lineage>
</organism>
<name>A0A366WN89_9RHOB</name>
<reference evidence="2 3" key="1">
    <citation type="submission" date="2018-07" db="EMBL/GenBank/DDBJ databases">
        <title>Modular assembly of carbohydrate-degrading microbial communities in the ocean.</title>
        <authorList>
            <person name="Enke T.N."/>
            <person name="Datta M.S."/>
            <person name="Schwartzman J.A."/>
            <person name="Cermak N."/>
            <person name="Schmitz D.A."/>
            <person name="Barrere J."/>
            <person name="Cordero O.X."/>
        </authorList>
    </citation>
    <scope>NUCLEOTIDE SEQUENCE [LARGE SCALE GENOMIC DNA]</scope>
    <source>
        <strain evidence="2 3">C3M10</strain>
    </source>
</reference>
<accession>A0A366WN89</accession>
<dbReference type="Gene3D" id="2.60.40.1610">
    <property type="entry name" value="Domain of unknown function DUF1254"/>
    <property type="match status" value="1"/>
</dbReference>
<evidence type="ECO:0000313" key="3">
    <source>
        <dbReference type="Proteomes" id="UP000252706"/>
    </source>
</evidence>
<dbReference type="OrthoDB" id="9777345at2"/>
<dbReference type="SUPFAM" id="SSF160935">
    <property type="entry name" value="VPA0735-like"/>
    <property type="match status" value="1"/>
</dbReference>
<dbReference type="Proteomes" id="UP000252706">
    <property type="component" value="Unassembled WGS sequence"/>
</dbReference>
<comment type="caution">
    <text evidence="2">The sequence shown here is derived from an EMBL/GenBank/DDBJ whole genome shotgun (WGS) entry which is preliminary data.</text>
</comment>
<dbReference type="EMBL" id="QOCE01000045">
    <property type="protein sequence ID" value="RBW51668.1"/>
    <property type="molecule type" value="Genomic_DNA"/>
</dbReference>
<dbReference type="AlphaFoldDB" id="A0A366WN89"/>
<evidence type="ECO:0000259" key="1">
    <source>
        <dbReference type="Pfam" id="PF06863"/>
    </source>
</evidence>
<protein>
    <recommendedName>
        <fullName evidence="1">DUF1254 domain-containing protein</fullName>
    </recommendedName>
</protein>
<feature type="domain" description="DUF1254" evidence="1">
    <location>
        <begin position="76"/>
        <end position="111"/>
    </location>
</feature>
<sequence length="126" mass="13969">MLRRLVLSAAFFGVLSSPVRTETNPYTFERGFPANEETIQGTRDATMLRRAIEAAVQQFEPFGARPNKVGIIMPQDPEQQFSVANPDMPYVIGVFDLNQAGPMAVEVPEGPYMARWTTTTWNGSAT</sequence>
<dbReference type="InterPro" id="IPR037050">
    <property type="entry name" value="DUF1254_sf"/>
</dbReference>
<dbReference type="Pfam" id="PF06863">
    <property type="entry name" value="DUF1254"/>
    <property type="match status" value="1"/>
</dbReference>
<proteinExistence type="predicted"/>
<evidence type="ECO:0000313" key="2">
    <source>
        <dbReference type="EMBL" id="RBW51668.1"/>
    </source>
</evidence>